<dbReference type="HOGENOM" id="CLU_2358924_0_0_6"/>
<reference evidence="2 3" key="1">
    <citation type="journal article" date="2003" name="Genome Res.">
        <title>Comparative genome analysis of Vibrio vulnificus, a marine pathogen.</title>
        <authorList>
            <person name="Chen C.Y."/>
            <person name="Wu K.M."/>
            <person name="Chang Y.C."/>
            <person name="Chang C.H."/>
            <person name="Tsai H.C."/>
            <person name="Liao T.L."/>
            <person name="Liu Y.M."/>
            <person name="Chen H.J."/>
            <person name="Shen A.B."/>
            <person name="Li J.C."/>
            <person name="Su T.L."/>
            <person name="Shao C.P."/>
            <person name="Lee C.T."/>
            <person name="Hor L.I."/>
            <person name="Tsai S.F."/>
        </authorList>
    </citation>
    <scope>NUCLEOTIDE SEQUENCE [LARGE SCALE GENOMIC DNA]</scope>
    <source>
        <strain evidence="2 3">YJ016</strain>
    </source>
</reference>
<evidence type="ECO:0000256" key="1">
    <source>
        <dbReference type="SAM" id="MobiDB-lite"/>
    </source>
</evidence>
<gene>
    <name evidence="2" type="ordered locus">VVA0871</name>
</gene>
<proteinExistence type="predicted"/>
<sequence length="96" mass="10360">MCVMRAGTNSDDIRGSTGAGVNRSSAKKKRQGTSVSLPISMLTDLELIGESLLFEEHIKSTSASKIVELALLELFKGETPPEIAKRIASSIRKLSR</sequence>
<feature type="region of interest" description="Disordered" evidence="1">
    <location>
        <begin position="1"/>
        <end position="34"/>
    </location>
</feature>
<dbReference type="EMBL" id="BA000038">
    <property type="protein sequence ID" value="BAC96897.1"/>
    <property type="molecule type" value="Genomic_DNA"/>
</dbReference>
<dbReference type="Proteomes" id="UP000002675">
    <property type="component" value="Chromosome II"/>
</dbReference>
<organism evidence="2 3">
    <name type="scientific">Vibrio vulnificus (strain YJ016)</name>
    <dbReference type="NCBI Taxonomy" id="196600"/>
    <lineage>
        <taxon>Bacteria</taxon>
        <taxon>Pseudomonadati</taxon>
        <taxon>Pseudomonadota</taxon>
        <taxon>Gammaproteobacteria</taxon>
        <taxon>Vibrionales</taxon>
        <taxon>Vibrionaceae</taxon>
        <taxon>Vibrio</taxon>
    </lineage>
</organism>
<dbReference type="KEGG" id="vvy:VVA0871"/>
<protein>
    <submittedName>
        <fullName evidence="2">Uncharacterized protein</fullName>
    </submittedName>
</protein>
<evidence type="ECO:0000313" key="3">
    <source>
        <dbReference type="Proteomes" id="UP000002675"/>
    </source>
</evidence>
<accession>Q7ME13</accession>
<evidence type="ECO:0000313" key="2">
    <source>
        <dbReference type="EMBL" id="BAC96897.1"/>
    </source>
</evidence>
<name>Q7ME13_VIBVY</name>
<dbReference type="AlphaFoldDB" id="Q7ME13"/>